<dbReference type="EMBL" id="JBJKFK010001196">
    <property type="protein sequence ID" value="KAL3313780.1"/>
    <property type="molecule type" value="Genomic_DNA"/>
</dbReference>
<organism evidence="11 12">
    <name type="scientific">Cichlidogyrus casuarinus</name>
    <dbReference type="NCBI Taxonomy" id="1844966"/>
    <lineage>
        <taxon>Eukaryota</taxon>
        <taxon>Metazoa</taxon>
        <taxon>Spiralia</taxon>
        <taxon>Lophotrochozoa</taxon>
        <taxon>Platyhelminthes</taxon>
        <taxon>Monogenea</taxon>
        <taxon>Monopisthocotylea</taxon>
        <taxon>Dactylogyridea</taxon>
        <taxon>Ancyrocephalidae</taxon>
        <taxon>Cichlidogyrus</taxon>
    </lineage>
</organism>
<dbReference type="GO" id="GO:0016740">
    <property type="term" value="F:transferase activity"/>
    <property type="evidence" value="ECO:0007669"/>
    <property type="project" value="UniProtKB-KW"/>
</dbReference>
<keyword evidence="5" id="KW-0067">ATP-binding</keyword>
<dbReference type="PANTHER" id="PTHR48417">
    <property type="entry name" value="ATP SYNTHASE F1 SUBUNIT EPSILON"/>
    <property type="match status" value="1"/>
</dbReference>
<dbReference type="Gene3D" id="1.20.1200.10">
    <property type="entry name" value="Cobalamin adenosyltransferase-like"/>
    <property type="match status" value="1"/>
</dbReference>
<dbReference type="PANTHER" id="PTHR48417:SF1">
    <property type="entry name" value="ATP SYNTHASE F1 SUBUNIT EPSILON"/>
    <property type="match status" value="1"/>
</dbReference>
<dbReference type="AlphaFoldDB" id="A0ABD2Q2Q8"/>
<evidence type="ECO:0000256" key="2">
    <source>
        <dbReference type="ARBA" id="ARBA00010901"/>
    </source>
</evidence>
<gene>
    <name evidence="11" type="ORF">Ciccas_007619</name>
</gene>
<dbReference type="InterPro" id="IPR007648">
    <property type="entry name" value="ATPase_inhibitor_mt"/>
</dbReference>
<dbReference type="SUPFAM" id="SSF89028">
    <property type="entry name" value="Cobalamin adenosyltransferase-like"/>
    <property type="match status" value="1"/>
</dbReference>
<evidence type="ECO:0000256" key="6">
    <source>
        <dbReference type="ARBA" id="ARBA00022946"/>
    </source>
</evidence>
<evidence type="ECO:0000256" key="4">
    <source>
        <dbReference type="ARBA" id="ARBA00022741"/>
    </source>
</evidence>
<keyword evidence="3" id="KW-0808">Transferase</keyword>
<dbReference type="Proteomes" id="UP001626550">
    <property type="component" value="Unassembled WGS sequence"/>
</dbReference>
<feature type="compositionally biased region" description="Basic and acidic residues" evidence="9">
    <location>
        <begin position="144"/>
        <end position="164"/>
    </location>
</feature>
<dbReference type="InterPro" id="IPR016030">
    <property type="entry name" value="CblAdoTrfase-like"/>
</dbReference>
<sequence length="164" mass="18826">MDELLPKLTRFILPGGGEAASHMHVCRSVCRRMERIILKASVTGDIQPEILIYINRLSDYLFTVARFLSKLNNEEEIQHRLFSGEGVGKGGGSGGSVRDAGGAFGKREAALENKFMHDLELQQIKNFKKYLEEEVEHHKHQIQRHKEAIERHENKIQKLRHKDD</sequence>
<evidence type="ECO:0000256" key="8">
    <source>
        <dbReference type="ARBA" id="ARBA00023128"/>
    </source>
</evidence>
<comment type="caution">
    <text evidence="11">The sequence shown here is derived from an EMBL/GenBank/DDBJ whole genome shotgun (WGS) entry which is preliminary data.</text>
</comment>
<keyword evidence="6" id="KW-0809">Transit peptide</keyword>
<evidence type="ECO:0000259" key="10">
    <source>
        <dbReference type="Pfam" id="PF01923"/>
    </source>
</evidence>
<protein>
    <recommendedName>
        <fullName evidence="10">Cobalamin adenosyltransferase-like domain-containing protein</fullName>
    </recommendedName>
</protein>
<dbReference type="Gene3D" id="1.20.5.500">
    <property type="entry name" value="Single helix bin"/>
    <property type="match status" value="2"/>
</dbReference>
<dbReference type="Pfam" id="PF01923">
    <property type="entry name" value="Cob_adeno_trans"/>
    <property type="match status" value="1"/>
</dbReference>
<evidence type="ECO:0000256" key="3">
    <source>
        <dbReference type="ARBA" id="ARBA00022679"/>
    </source>
</evidence>
<evidence type="ECO:0000256" key="1">
    <source>
        <dbReference type="ARBA" id="ARBA00004173"/>
    </source>
</evidence>
<feature type="region of interest" description="Disordered" evidence="9">
    <location>
        <begin position="143"/>
        <end position="164"/>
    </location>
</feature>
<reference evidence="11 12" key="1">
    <citation type="submission" date="2024-11" db="EMBL/GenBank/DDBJ databases">
        <title>Adaptive evolution of stress response genes in parasites aligns with host niche diversity.</title>
        <authorList>
            <person name="Hahn C."/>
            <person name="Resl P."/>
        </authorList>
    </citation>
    <scope>NUCLEOTIDE SEQUENCE [LARGE SCALE GENOMIC DNA]</scope>
    <source>
        <strain evidence="11">EGGRZ-B1_66</strain>
        <tissue evidence="11">Body</tissue>
    </source>
</reference>
<keyword evidence="8" id="KW-0496">Mitochondrion</keyword>
<feature type="domain" description="Cobalamin adenosyltransferase-like" evidence="10">
    <location>
        <begin position="1"/>
        <end position="67"/>
    </location>
</feature>
<keyword evidence="7" id="KW-0175">Coiled coil</keyword>
<dbReference type="Pfam" id="PF04568">
    <property type="entry name" value="IATP"/>
    <property type="match status" value="1"/>
</dbReference>
<evidence type="ECO:0000313" key="11">
    <source>
        <dbReference type="EMBL" id="KAL3313780.1"/>
    </source>
</evidence>
<keyword evidence="12" id="KW-1185">Reference proteome</keyword>
<dbReference type="GO" id="GO:0005739">
    <property type="term" value="C:mitochondrion"/>
    <property type="evidence" value="ECO:0007669"/>
    <property type="project" value="UniProtKB-SubCell"/>
</dbReference>
<evidence type="ECO:0000313" key="12">
    <source>
        <dbReference type="Proteomes" id="UP001626550"/>
    </source>
</evidence>
<comment type="similarity">
    <text evidence="2">Belongs to the ATPase inhibitor family.</text>
</comment>
<dbReference type="InterPro" id="IPR036451">
    <property type="entry name" value="CblAdoTrfase-like_sf"/>
</dbReference>
<evidence type="ECO:0000256" key="5">
    <source>
        <dbReference type="ARBA" id="ARBA00022840"/>
    </source>
</evidence>
<keyword evidence="4" id="KW-0547">Nucleotide-binding</keyword>
<comment type="subcellular location">
    <subcellularLocation>
        <location evidence="1">Mitochondrion</location>
    </subcellularLocation>
</comment>
<dbReference type="SUPFAM" id="SSF64602">
    <property type="entry name" value="F1 ATPase inhibitor, IF1, C-terminal domain"/>
    <property type="match status" value="1"/>
</dbReference>
<accession>A0ABD2Q2Q8</accession>
<proteinExistence type="inferred from homology"/>
<name>A0ABD2Q2Q8_9PLAT</name>
<dbReference type="GO" id="GO:0005524">
    <property type="term" value="F:ATP binding"/>
    <property type="evidence" value="ECO:0007669"/>
    <property type="project" value="UniProtKB-KW"/>
</dbReference>
<evidence type="ECO:0000256" key="9">
    <source>
        <dbReference type="SAM" id="MobiDB-lite"/>
    </source>
</evidence>
<evidence type="ECO:0000256" key="7">
    <source>
        <dbReference type="ARBA" id="ARBA00023054"/>
    </source>
</evidence>